<accession>A0A944CPM0</accession>
<organism evidence="1 2">
    <name type="scientific">Mesobacillus boroniphilus</name>
    <dbReference type="NCBI Taxonomy" id="308892"/>
    <lineage>
        <taxon>Bacteria</taxon>
        <taxon>Bacillati</taxon>
        <taxon>Bacillota</taxon>
        <taxon>Bacilli</taxon>
        <taxon>Bacillales</taxon>
        <taxon>Bacillaceae</taxon>
        <taxon>Mesobacillus</taxon>
    </lineage>
</organism>
<evidence type="ECO:0000313" key="2">
    <source>
        <dbReference type="Proteomes" id="UP000761411"/>
    </source>
</evidence>
<keyword evidence="2" id="KW-1185">Reference proteome</keyword>
<dbReference type="AlphaFoldDB" id="A0A944CPM0"/>
<dbReference type="EMBL" id="QTKX01000003">
    <property type="protein sequence ID" value="MBS8266576.1"/>
    <property type="molecule type" value="Genomic_DNA"/>
</dbReference>
<evidence type="ECO:0000313" key="1">
    <source>
        <dbReference type="EMBL" id="MBS8266576.1"/>
    </source>
</evidence>
<dbReference type="Gene3D" id="2.60.120.1140">
    <property type="entry name" value="Protein of unknown function DUF192"/>
    <property type="match status" value="1"/>
</dbReference>
<dbReference type="InterPro" id="IPR003795">
    <property type="entry name" value="DUF192"/>
</dbReference>
<reference evidence="1 2" key="1">
    <citation type="journal article" date="2021" name="Microorganisms">
        <title>Bacterial Dimethylsulfoniopropionate Biosynthesis in the East China Sea.</title>
        <authorList>
            <person name="Liu J."/>
            <person name="Zhang Y."/>
            <person name="Liu J."/>
            <person name="Zhong H."/>
            <person name="Williams B.T."/>
            <person name="Zheng Y."/>
            <person name="Curson A.R.J."/>
            <person name="Sun C."/>
            <person name="Sun H."/>
            <person name="Song D."/>
            <person name="Wagner Mackenzie B."/>
            <person name="Bermejo Martinez A."/>
            <person name="Todd J.D."/>
            <person name="Zhang X.H."/>
        </authorList>
    </citation>
    <scope>NUCLEOTIDE SEQUENCE [LARGE SCALE GENOMIC DNA]</scope>
    <source>
        <strain evidence="1 2">ESS08</strain>
    </source>
</reference>
<comment type="caution">
    <text evidence="1">The sequence shown here is derived from an EMBL/GenBank/DDBJ whole genome shotgun (WGS) entry which is preliminary data.</text>
</comment>
<dbReference type="PANTHER" id="PTHR37953">
    <property type="entry name" value="UPF0127 PROTEIN MJ1496"/>
    <property type="match status" value="1"/>
</dbReference>
<proteinExistence type="predicted"/>
<protein>
    <submittedName>
        <fullName evidence="1">DUF192 domain-containing protein</fullName>
    </submittedName>
</protein>
<dbReference type="Pfam" id="PF02643">
    <property type="entry name" value="DUF192"/>
    <property type="match status" value="1"/>
</dbReference>
<dbReference type="InterPro" id="IPR038695">
    <property type="entry name" value="Saro_0823-like_sf"/>
</dbReference>
<dbReference type="Proteomes" id="UP000761411">
    <property type="component" value="Unassembled WGS sequence"/>
</dbReference>
<dbReference type="RefSeq" id="WP_213371991.1">
    <property type="nucleotide sequence ID" value="NZ_QTKX01000003.1"/>
</dbReference>
<dbReference type="PANTHER" id="PTHR37953:SF1">
    <property type="entry name" value="UPF0127 PROTEIN MJ1496"/>
    <property type="match status" value="1"/>
</dbReference>
<name>A0A944CPM0_9BACI</name>
<sequence>MKTIPKKSLPYRIKIANTFSARLKGLMFRRSPLDRQGLWITPCNSIHMFFMNFPIDAVFLDKEVRIVKLVGDLDPWKIVKPIPNAYSVVELPVGTIKKFDLQTGDILELNVKETVSA</sequence>
<gene>
    <name evidence="1" type="ORF">DYI25_19315</name>
</gene>